<dbReference type="EMBL" id="NVWI01000010">
    <property type="protein sequence ID" value="PCJ40158.1"/>
    <property type="molecule type" value="Genomic_DNA"/>
</dbReference>
<dbReference type="FunFam" id="3.20.20.100:FF:000006">
    <property type="entry name" value="Aldo-keto reductase family 1 member A1"/>
    <property type="match status" value="1"/>
</dbReference>
<feature type="domain" description="NADP-dependent oxidoreductase" evidence="7">
    <location>
        <begin position="15"/>
        <end position="291"/>
    </location>
</feature>
<protein>
    <submittedName>
        <fullName evidence="8">Aldehyde oxidoreductase</fullName>
    </submittedName>
</protein>
<gene>
    <name evidence="8" type="ORF">COA71_11660</name>
</gene>
<dbReference type="PROSITE" id="PS00798">
    <property type="entry name" value="ALDOKETO_REDUCTASE_1"/>
    <property type="match status" value="1"/>
</dbReference>
<dbReference type="PIRSF" id="PIRSF000097">
    <property type="entry name" value="AKR"/>
    <property type="match status" value="1"/>
</dbReference>
<sequence>MQTLTFDNGDQIPTLGLGTWKTANDAIKPVIRQALDTGYRHIDCASVYGNEVGIGEALAEAFTENKVKRGELWITSKLWNNAHKAEGVEPALRKTLKDLQLDYLDLYLIHWPVAVKPEVGFPQSDDDYLSLEQLPIIETWQAMEACVDAGLVKHIGVSNFSAAKLQDLVTKSRIKPEVNQVELHPLLQQPALKSYCDTEAIHLTAYAPLGSGDRPAFFRSEDSPIPLELPLIQEIAAAHQASPAQVLLAWGMQRGTIVIPKTVNPERMQENLAATNLKLNAEEMSQIQALDQHCRLLTGKLWGGPYTYEYLWDEVL</sequence>
<evidence type="ECO:0000256" key="6">
    <source>
        <dbReference type="PIRSR" id="PIRSR000097-3"/>
    </source>
</evidence>
<dbReference type="Pfam" id="PF00248">
    <property type="entry name" value="Aldo_ket_red"/>
    <property type="match status" value="1"/>
</dbReference>
<evidence type="ECO:0000256" key="5">
    <source>
        <dbReference type="PIRSR" id="PIRSR000097-2"/>
    </source>
</evidence>
<dbReference type="PROSITE" id="PS00063">
    <property type="entry name" value="ALDOKETO_REDUCTASE_3"/>
    <property type="match status" value="1"/>
</dbReference>
<evidence type="ECO:0000313" key="8">
    <source>
        <dbReference type="EMBL" id="PCJ40158.1"/>
    </source>
</evidence>
<dbReference type="InterPro" id="IPR023210">
    <property type="entry name" value="NADP_OxRdtase_dom"/>
</dbReference>
<reference evidence="9" key="1">
    <citation type="submission" date="2017-08" db="EMBL/GenBank/DDBJ databases">
        <title>A dynamic microbial community with high functional redundancy inhabits the cold, oxic subseafloor aquifer.</title>
        <authorList>
            <person name="Tully B.J."/>
            <person name="Wheat C.G."/>
            <person name="Glazer B.T."/>
            <person name="Huber J.A."/>
        </authorList>
    </citation>
    <scope>NUCLEOTIDE SEQUENCE [LARGE SCALE GENOMIC DNA]</scope>
</reference>
<dbReference type="AlphaFoldDB" id="A0A2A5C9K2"/>
<evidence type="ECO:0000256" key="1">
    <source>
        <dbReference type="ARBA" id="ARBA00007905"/>
    </source>
</evidence>
<dbReference type="SUPFAM" id="SSF51430">
    <property type="entry name" value="NAD(P)-linked oxidoreductase"/>
    <property type="match status" value="1"/>
</dbReference>
<name>A0A2A5C9K2_9GAMM</name>
<feature type="site" description="Lowers pKa of active site Tyr" evidence="6">
    <location>
        <position position="77"/>
    </location>
</feature>
<dbReference type="GO" id="GO:0016491">
    <property type="term" value="F:oxidoreductase activity"/>
    <property type="evidence" value="ECO:0007669"/>
    <property type="project" value="UniProtKB-KW"/>
</dbReference>
<dbReference type="InterPro" id="IPR018170">
    <property type="entry name" value="Aldo/ket_reductase_CS"/>
</dbReference>
<dbReference type="InterPro" id="IPR036812">
    <property type="entry name" value="NAD(P)_OxRdtase_dom_sf"/>
</dbReference>
<evidence type="ECO:0000256" key="3">
    <source>
        <dbReference type="ARBA" id="ARBA00023002"/>
    </source>
</evidence>
<feature type="active site" description="Proton donor" evidence="4">
    <location>
        <position position="48"/>
    </location>
</feature>
<accession>A0A2A5C9K2</accession>
<proteinExistence type="inferred from homology"/>
<evidence type="ECO:0000256" key="4">
    <source>
        <dbReference type="PIRSR" id="PIRSR000097-1"/>
    </source>
</evidence>
<feature type="binding site" evidence="5">
    <location>
        <position position="110"/>
    </location>
    <ligand>
        <name>substrate</name>
    </ligand>
</feature>
<evidence type="ECO:0000313" key="9">
    <source>
        <dbReference type="Proteomes" id="UP000228987"/>
    </source>
</evidence>
<evidence type="ECO:0000256" key="2">
    <source>
        <dbReference type="ARBA" id="ARBA00022857"/>
    </source>
</evidence>
<dbReference type="Proteomes" id="UP000228987">
    <property type="component" value="Unassembled WGS sequence"/>
</dbReference>
<comment type="similarity">
    <text evidence="1">Belongs to the aldo/keto reductase family.</text>
</comment>
<dbReference type="PANTHER" id="PTHR11732">
    <property type="entry name" value="ALDO/KETO REDUCTASE"/>
    <property type="match status" value="1"/>
</dbReference>
<comment type="caution">
    <text evidence="8">The sequence shown here is derived from an EMBL/GenBank/DDBJ whole genome shotgun (WGS) entry which is preliminary data.</text>
</comment>
<evidence type="ECO:0000259" key="7">
    <source>
        <dbReference type="Pfam" id="PF00248"/>
    </source>
</evidence>
<dbReference type="PRINTS" id="PR00069">
    <property type="entry name" value="ALDKETRDTASE"/>
</dbReference>
<keyword evidence="3" id="KW-0560">Oxidoreductase</keyword>
<organism evidence="8 9">
    <name type="scientific">SAR86 cluster bacterium</name>
    <dbReference type="NCBI Taxonomy" id="2030880"/>
    <lineage>
        <taxon>Bacteria</taxon>
        <taxon>Pseudomonadati</taxon>
        <taxon>Pseudomonadota</taxon>
        <taxon>Gammaproteobacteria</taxon>
        <taxon>SAR86 cluster</taxon>
    </lineage>
</organism>
<dbReference type="Gene3D" id="3.20.20.100">
    <property type="entry name" value="NADP-dependent oxidoreductase domain"/>
    <property type="match status" value="1"/>
</dbReference>
<dbReference type="PROSITE" id="PS00062">
    <property type="entry name" value="ALDOKETO_REDUCTASE_2"/>
    <property type="match status" value="1"/>
</dbReference>
<dbReference type="InterPro" id="IPR020471">
    <property type="entry name" value="AKR"/>
</dbReference>
<keyword evidence="2" id="KW-0521">NADP</keyword>